<dbReference type="InterPro" id="IPR017475">
    <property type="entry name" value="EPS_sugar_tfrase"/>
</dbReference>
<feature type="transmembrane region" description="Helical" evidence="7">
    <location>
        <begin position="261"/>
        <end position="285"/>
    </location>
</feature>
<reference evidence="9 10" key="1">
    <citation type="submission" date="2020-12" db="EMBL/GenBank/DDBJ databases">
        <title>Whole genome sequences of gut porcine anaerobes.</title>
        <authorList>
            <person name="Kubasova T."/>
            <person name="Jahodarova E."/>
            <person name="Rychlik I."/>
        </authorList>
    </citation>
    <scope>NUCLEOTIDE SEQUENCE [LARGE SCALE GENOMIC DNA]</scope>
    <source>
        <strain evidence="9 10">An867</strain>
    </source>
</reference>
<evidence type="ECO:0000256" key="3">
    <source>
        <dbReference type="ARBA" id="ARBA00022679"/>
    </source>
</evidence>
<keyword evidence="4 7" id="KW-0812">Transmembrane</keyword>
<keyword evidence="6 7" id="KW-0472">Membrane</keyword>
<feature type="domain" description="Bacterial sugar transferase" evidence="8">
    <location>
        <begin position="259"/>
        <end position="438"/>
    </location>
</feature>
<evidence type="ECO:0000256" key="6">
    <source>
        <dbReference type="ARBA" id="ARBA00023136"/>
    </source>
</evidence>
<evidence type="ECO:0000256" key="5">
    <source>
        <dbReference type="ARBA" id="ARBA00022989"/>
    </source>
</evidence>
<organism evidence="9 10">
    <name type="scientific">Anaeromassilibacillus senegalensis</name>
    <dbReference type="NCBI Taxonomy" id="1673717"/>
    <lineage>
        <taxon>Bacteria</taxon>
        <taxon>Bacillati</taxon>
        <taxon>Bacillota</taxon>
        <taxon>Clostridia</taxon>
        <taxon>Eubacteriales</taxon>
        <taxon>Acutalibacteraceae</taxon>
        <taxon>Anaeromassilibacillus</taxon>
    </lineage>
</organism>
<dbReference type="NCBIfam" id="TIGR03025">
    <property type="entry name" value="EPS_sugtrans"/>
    <property type="match status" value="1"/>
</dbReference>
<dbReference type="Proteomes" id="UP001299220">
    <property type="component" value="Unassembled WGS sequence"/>
</dbReference>
<proteinExistence type="inferred from homology"/>
<name>A0ABS9CPV2_9FIRM</name>
<evidence type="ECO:0000256" key="1">
    <source>
        <dbReference type="ARBA" id="ARBA00004141"/>
    </source>
</evidence>
<dbReference type="PANTHER" id="PTHR30576:SF20">
    <property type="entry name" value="QUINOVOSAMINEPHOSPHOTRANSFERAE-RELATED"/>
    <property type="match status" value="1"/>
</dbReference>
<feature type="transmembrane region" description="Helical" evidence="7">
    <location>
        <begin position="113"/>
        <end position="138"/>
    </location>
</feature>
<evidence type="ECO:0000313" key="10">
    <source>
        <dbReference type="Proteomes" id="UP001299220"/>
    </source>
</evidence>
<feature type="transmembrane region" description="Helical" evidence="7">
    <location>
        <begin position="52"/>
        <end position="70"/>
    </location>
</feature>
<feature type="transmembrane region" description="Helical" evidence="7">
    <location>
        <begin position="12"/>
        <end position="32"/>
    </location>
</feature>
<keyword evidence="5 7" id="KW-1133">Transmembrane helix</keyword>
<evidence type="ECO:0000259" key="8">
    <source>
        <dbReference type="Pfam" id="PF02397"/>
    </source>
</evidence>
<accession>A0ABS9CPV2</accession>
<comment type="subcellular location">
    <subcellularLocation>
        <location evidence="1">Membrane</location>
        <topology evidence="1">Multi-pass membrane protein</topology>
    </subcellularLocation>
</comment>
<evidence type="ECO:0000256" key="7">
    <source>
        <dbReference type="SAM" id="Phobius"/>
    </source>
</evidence>
<feature type="transmembrane region" description="Helical" evidence="7">
    <location>
        <begin position="82"/>
        <end position="107"/>
    </location>
</feature>
<keyword evidence="10" id="KW-1185">Reference proteome</keyword>
<dbReference type="RefSeq" id="WP_235324191.1">
    <property type="nucleotide sequence ID" value="NZ_JAFBIT010000003.1"/>
</dbReference>
<evidence type="ECO:0000313" key="9">
    <source>
        <dbReference type="EMBL" id="MCF2653173.1"/>
    </source>
</evidence>
<keyword evidence="3" id="KW-0808">Transferase</keyword>
<evidence type="ECO:0000256" key="2">
    <source>
        <dbReference type="ARBA" id="ARBA00006464"/>
    </source>
</evidence>
<dbReference type="InterPro" id="IPR003362">
    <property type="entry name" value="Bact_transf"/>
</dbReference>
<dbReference type="Pfam" id="PF02397">
    <property type="entry name" value="Bac_transf"/>
    <property type="match status" value="1"/>
</dbReference>
<evidence type="ECO:0000256" key="4">
    <source>
        <dbReference type="ARBA" id="ARBA00022692"/>
    </source>
</evidence>
<sequence length="467" mass="54692">MEKREQYKRLIMGFCSAVILFLLTIIFAYVWYHNYAGNSAVLLKIFWRRGNYVVIILYALMLFLFYRLYGGFKVGYLRVFEVLYSQILSVLCVNAVTYLQLCLIGHWRFLSHIGPILAMTGVDLAVVVVWVFLTRWVYLKIYPPRKLLLIYGNYNPDELIRKIGTREDKYAIQEKISFEEDMDILKEKILQYRGVVMTDIPSSVRNMILKFCFDQNIRCYSVPKISDIMIMSSQNIHLFNTSLLLFRNRGLTIEQQILKRLFDIVVSLIAIVIASPFMLIIAASIKLCDHGPVFFKQDRLTQDGRVFKVIKFRSMRVETEKAEYHLTRKHDERVTPVGKVIRNIHFDELPQLFNILKGDMSLVGPRPECPKTAEEYQEIIPEFNFRLKVKAGLTGYAQVYGKYNTTPYDKLKLDLIYIENYSFLLDIKLILLTFKILFQKENTEGVESWQTTAVKENKIKKDEKNNG</sequence>
<gene>
    <name evidence="9" type="ORF">JQM67_11230</name>
</gene>
<protein>
    <submittedName>
        <fullName evidence="9">Exopolysaccharide biosynthesis polyprenyl glycosylphosphotransferase</fullName>
    </submittedName>
</protein>
<comment type="caution">
    <text evidence="9">The sequence shown here is derived from an EMBL/GenBank/DDBJ whole genome shotgun (WGS) entry which is preliminary data.</text>
</comment>
<dbReference type="PANTHER" id="PTHR30576">
    <property type="entry name" value="COLANIC BIOSYNTHESIS UDP-GLUCOSE LIPID CARRIER TRANSFERASE"/>
    <property type="match status" value="1"/>
</dbReference>
<dbReference type="EMBL" id="JAFBIT010000003">
    <property type="protein sequence ID" value="MCF2653173.1"/>
    <property type="molecule type" value="Genomic_DNA"/>
</dbReference>
<comment type="similarity">
    <text evidence="2">Belongs to the bacterial sugar transferase family.</text>
</comment>